<dbReference type="InterPro" id="IPR014284">
    <property type="entry name" value="RNA_pol_sigma-70_dom"/>
</dbReference>
<feature type="domain" description="RNA polymerase sigma factor 70 region 4 type 2" evidence="7">
    <location>
        <begin position="115"/>
        <end position="164"/>
    </location>
</feature>
<evidence type="ECO:0000256" key="5">
    <source>
        <dbReference type="ARBA" id="ARBA00023163"/>
    </source>
</evidence>
<dbReference type="Proteomes" id="UP000676565">
    <property type="component" value="Unassembled WGS sequence"/>
</dbReference>
<comment type="caution">
    <text evidence="8">The sequence shown here is derived from an EMBL/GenBank/DDBJ whole genome shotgun (WGS) entry which is preliminary data.</text>
</comment>
<dbReference type="InterPro" id="IPR039425">
    <property type="entry name" value="RNA_pol_sigma-70-like"/>
</dbReference>
<dbReference type="Gene3D" id="1.10.1740.10">
    <property type="match status" value="1"/>
</dbReference>
<dbReference type="CDD" id="cd06171">
    <property type="entry name" value="Sigma70_r4"/>
    <property type="match status" value="1"/>
</dbReference>
<evidence type="ECO:0000256" key="1">
    <source>
        <dbReference type="ARBA" id="ARBA00010641"/>
    </source>
</evidence>
<reference evidence="8 9" key="1">
    <citation type="submission" date="2021-04" db="EMBL/GenBank/DDBJ databases">
        <authorList>
            <person name="Ivanova A."/>
        </authorList>
    </citation>
    <scope>NUCLEOTIDE SEQUENCE [LARGE SCALE GENOMIC DNA]</scope>
    <source>
        <strain evidence="8 9">G18</strain>
    </source>
</reference>
<keyword evidence="5" id="KW-0804">Transcription</keyword>
<dbReference type="RefSeq" id="WP_210661220.1">
    <property type="nucleotide sequence ID" value="NZ_JAGKQQ010000001.1"/>
</dbReference>
<evidence type="ECO:0000313" key="9">
    <source>
        <dbReference type="Proteomes" id="UP000676565"/>
    </source>
</evidence>
<proteinExistence type="inferred from homology"/>
<feature type="domain" description="RNA polymerase sigma-70 region 2" evidence="6">
    <location>
        <begin position="22"/>
        <end position="89"/>
    </location>
</feature>
<organism evidence="8 9">
    <name type="scientific">Gemmata palustris</name>
    <dbReference type="NCBI Taxonomy" id="2822762"/>
    <lineage>
        <taxon>Bacteria</taxon>
        <taxon>Pseudomonadati</taxon>
        <taxon>Planctomycetota</taxon>
        <taxon>Planctomycetia</taxon>
        <taxon>Gemmatales</taxon>
        <taxon>Gemmataceae</taxon>
        <taxon>Gemmata</taxon>
    </lineage>
</organism>
<name>A0ABS5C2D5_9BACT</name>
<dbReference type="InterPro" id="IPR013249">
    <property type="entry name" value="RNA_pol_sigma70_r4_t2"/>
</dbReference>
<dbReference type="InterPro" id="IPR013325">
    <property type="entry name" value="RNA_pol_sigma_r2"/>
</dbReference>
<dbReference type="Pfam" id="PF08281">
    <property type="entry name" value="Sigma70_r4_2"/>
    <property type="match status" value="1"/>
</dbReference>
<keyword evidence="3" id="KW-0731">Sigma factor</keyword>
<dbReference type="InterPro" id="IPR007627">
    <property type="entry name" value="RNA_pol_sigma70_r2"/>
</dbReference>
<evidence type="ECO:0000256" key="4">
    <source>
        <dbReference type="ARBA" id="ARBA00023125"/>
    </source>
</evidence>
<dbReference type="SUPFAM" id="SSF88659">
    <property type="entry name" value="Sigma3 and sigma4 domains of RNA polymerase sigma factors"/>
    <property type="match status" value="1"/>
</dbReference>
<dbReference type="PANTHER" id="PTHR43133">
    <property type="entry name" value="RNA POLYMERASE ECF-TYPE SIGMA FACTO"/>
    <property type="match status" value="1"/>
</dbReference>
<evidence type="ECO:0000259" key="7">
    <source>
        <dbReference type="Pfam" id="PF08281"/>
    </source>
</evidence>
<evidence type="ECO:0000256" key="2">
    <source>
        <dbReference type="ARBA" id="ARBA00023015"/>
    </source>
</evidence>
<dbReference type="InterPro" id="IPR036388">
    <property type="entry name" value="WH-like_DNA-bd_sf"/>
</dbReference>
<accession>A0ABS5C2D5</accession>
<sequence length="188" mass="21290">MSADAALVKRCLTGCPASARELVERFQSDVLAVCRRLLASEHDAEDVAQEVFIRVFRSMNRWDTERPLRPWVLGIAVNRCRTWIGKRARAPSLADYLDDTPDRKPADDSVELAGELRAAVDGLRHEYREVFVLFHEHGQPYEEIAEAVGRPVGTVKTWLHRARLEILDRLRSRGLVPEEEVPKAPSPG</sequence>
<comment type="similarity">
    <text evidence="1">Belongs to the sigma-70 factor family. ECF subfamily.</text>
</comment>
<evidence type="ECO:0000256" key="3">
    <source>
        <dbReference type="ARBA" id="ARBA00023082"/>
    </source>
</evidence>
<protein>
    <submittedName>
        <fullName evidence="8">RNA polymerase sigma factor</fullName>
    </submittedName>
</protein>
<dbReference type="Pfam" id="PF04542">
    <property type="entry name" value="Sigma70_r2"/>
    <property type="match status" value="1"/>
</dbReference>
<evidence type="ECO:0000313" key="8">
    <source>
        <dbReference type="EMBL" id="MBP3960143.1"/>
    </source>
</evidence>
<dbReference type="InterPro" id="IPR013324">
    <property type="entry name" value="RNA_pol_sigma_r3/r4-like"/>
</dbReference>
<gene>
    <name evidence="8" type="ORF">J8F10_33370</name>
</gene>
<keyword evidence="4" id="KW-0238">DNA-binding</keyword>
<dbReference type="PANTHER" id="PTHR43133:SF8">
    <property type="entry name" value="RNA POLYMERASE SIGMA FACTOR HI_1459-RELATED"/>
    <property type="match status" value="1"/>
</dbReference>
<dbReference type="Gene3D" id="1.10.10.10">
    <property type="entry name" value="Winged helix-like DNA-binding domain superfamily/Winged helix DNA-binding domain"/>
    <property type="match status" value="1"/>
</dbReference>
<dbReference type="SUPFAM" id="SSF88946">
    <property type="entry name" value="Sigma2 domain of RNA polymerase sigma factors"/>
    <property type="match status" value="1"/>
</dbReference>
<dbReference type="NCBIfam" id="TIGR02937">
    <property type="entry name" value="sigma70-ECF"/>
    <property type="match status" value="1"/>
</dbReference>
<evidence type="ECO:0000259" key="6">
    <source>
        <dbReference type="Pfam" id="PF04542"/>
    </source>
</evidence>
<keyword evidence="9" id="KW-1185">Reference proteome</keyword>
<keyword evidence="2" id="KW-0805">Transcription regulation</keyword>
<dbReference type="EMBL" id="JAGKQQ010000001">
    <property type="protein sequence ID" value="MBP3960143.1"/>
    <property type="molecule type" value="Genomic_DNA"/>
</dbReference>